<accession>A0AAW1QHR3</accession>
<dbReference type="AlphaFoldDB" id="A0AAW1QHR3"/>
<sequence length="251" mass="27198">MLRLRGLQGCIRQVVSQAAESSGPLTLSRDTLSFKGFEDSLCFLSHPANRQQAWASLQPGAAGMVTSTTGSTTEAGVNPLMQGPPSVSPAGAVSPANQVPARPSGGGNGATQATSILRNCSISPKKLDLAARLVRRMHIDDALLQMKVKHKKAAKMVHEQLWAARANAMNNHGLNPDRLCVERAEVGKGQYLKRMWPHGRGKSGIRHKYRSHLTIVLKEGNAQRFTRVIPSLMERRSKIFSTPAGPELVIQ</sequence>
<dbReference type="EMBL" id="JALJOS010000042">
    <property type="protein sequence ID" value="KAK9820938.1"/>
    <property type="molecule type" value="Genomic_DNA"/>
</dbReference>
<dbReference type="PROSITE" id="PS00464">
    <property type="entry name" value="RIBOSOMAL_L22"/>
    <property type="match status" value="1"/>
</dbReference>
<protein>
    <recommendedName>
        <fullName evidence="8">Ribosomal protein L22</fullName>
    </recommendedName>
</protein>
<dbReference type="InterPro" id="IPR018260">
    <property type="entry name" value="Ribosomal_uL22_CS"/>
</dbReference>
<dbReference type="Gene3D" id="3.90.470.10">
    <property type="entry name" value="Ribosomal protein L22/L17"/>
    <property type="match status" value="1"/>
</dbReference>
<keyword evidence="7" id="KW-1185">Reference proteome</keyword>
<dbReference type="PANTHER" id="PTHR13501:SF8">
    <property type="entry name" value="LARGE RIBOSOMAL SUBUNIT PROTEIN UL22M"/>
    <property type="match status" value="1"/>
</dbReference>
<feature type="region of interest" description="Disordered" evidence="5">
    <location>
        <begin position="80"/>
        <end position="112"/>
    </location>
</feature>
<dbReference type="SUPFAM" id="SSF54843">
    <property type="entry name" value="Ribosomal protein L22"/>
    <property type="match status" value="1"/>
</dbReference>
<comment type="caution">
    <text evidence="6">The sequence shown here is derived from an EMBL/GenBank/DDBJ whole genome shotgun (WGS) entry which is preliminary data.</text>
</comment>
<evidence type="ECO:0008006" key="8">
    <source>
        <dbReference type="Google" id="ProtNLM"/>
    </source>
</evidence>
<evidence type="ECO:0000256" key="1">
    <source>
        <dbReference type="ARBA" id="ARBA00009451"/>
    </source>
</evidence>
<feature type="compositionally biased region" description="Low complexity" evidence="5">
    <location>
        <begin position="83"/>
        <end position="96"/>
    </location>
</feature>
<keyword evidence="2 4" id="KW-0689">Ribosomal protein</keyword>
<dbReference type="InterPro" id="IPR036394">
    <property type="entry name" value="Ribosomal_uL22_sf"/>
</dbReference>
<dbReference type="Proteomes" id="UP001438707">
    <property type="component" value="Unassembled WGS sequence"/>
</dbReference>
<dbReference type="GO" id="GO:0003735">
    <property type="term" value="F:structural constituent of ribosome"/>
    <property type="evidence" value="ECO:0007669"/>
    <property type="project" value="InterPro"/>
</dbReference>
<dbReference type="GO" id="GO:0006412">
    <property type="term" value="P:translation"/>
    <property type="evidence" value="ECO:0007669"/>
    <property type="project" value="InterPro"/>
</dbReference>
<comment type="similarity">
    <text evidence="1 4">Belongs to the universal ribosomal protein uL22 family.</text>
</comment>
<evidence type="ECO:0000256" key="2">
    <source>
        <dbReference type="ARBA" id="ARBA00022980"/>
    </source>
</evidence>
<dbReference type="InterPro" id="IPR001063">
    <property type="entry name" value="Ribosomal_uL22"/>
</dbReference>
<proteinExistence type="inferred from homology"/>
<evidence type="ECO:0000313" key="7">
    <source>
        <dbReference type="Proteomes" id="UP001438707"/>
    </source>
</evidence>
<dbReference type="Pfam" id="PF00237">
    <property type="entry name" value="Ribosomal_L22"/>
    <property type="match status" value="1"/>
</dbReference>
<dbReference type="PANTHER" id="PTHR13501">
    <property type="entry name" value="CHLOROPLAST 50S RIBOSOMAL PROTEIN L22-RELATED"/>
    <property type="match status" value="1"/>
</dbReference>
<evidence type="ECO:0000256" key="4">
    <source>
        <dbReference type="RuleBase" id="RU004005"/>
    </source>
</evidence>
<gene>
    <name evidence="6" type="ORF">WJX74_010517</name>
</gene>
<keyword evidence="3 4" id="KW-0687">Ribonucleoprotein</keyword>
<reference evidence="6 7" key="1">
    <citation type="journal article" date="2024" name="Nat. Commun.">
        <title>Phylogenomics reveals the evolutionary origins of lichenization in chlorophyte algae.</title>
        <authorList>
            <person name="Puginier C."/>
            <person name="Libourel C."/>
            <person name="Otte J."/>
            <person name="Skaloud P."/>
            <person name="Haon M."/>
            <person name="Grisel S."/>
            <person name="Petersen M."/>
            <person name="Berrin J.G."/>
            <person name="Delaux P.M."/>
            <person name="Dal Grande F."/>
            <person name="Keller J."/>
        </authorList>
    </citation>
    <scope>NUCLEOTIDE SEQUENCE [LARGE SCALE GENOMIC DNA]</scope>
    <source>
        <strain evidence="6 7">SAG 2145</strain>
    </source>
</reference>
<organism evidence="6 7">
    <name type="scientific">Apatococcus lobatus</name>
    <dbReference type="NCBI Taxonomy" id="904363"/>
    <lineage>
        <taxon>Eukaryota</taxon>
        <taxon>Viridiplantae</taxon>
        <taxon>Chlorophyta</taxon>
        <taxon>core chlorophytes</taxon>
        <taxon>Trebouxiophyceae</taxon>
        <taxon>Chlorellales</taxon>
        <taxon>Chlorellaceae</taxon>
        <taxon>Apatococcus</taxon>
    </lineage>
</organism>
<evidence type="ECO:0000256" key="3">
    <source>
        <dbReference type="ARBA" id="ARBA00023274"/>
    </source>
</evidence>
<evidence type="ECO:0000256" key="5">
    <source>
        <dbReference type="SAM" id="MobiDB-lite"/>
    </source>
</evidence>
<dbReference type="GO" id="GO:0005762">
    <property type="term" value="C:mitochondrial large ribosomal subunit"/>
    <property type="evidence" value="ECO:0007669"/>
    <property type="project" value="TreeGrafter"/>
</dbReference>
<name>A0AAW1QHR3_9CHLO</name>
<dbReference type="InterPro" id="IPR047867">
    <property type="entry name" value="Ribosomal_uL22_bac/org-type"/>
</dbReference>
<evidence type="ECO:0000313" key="6">
    <source>
        <dbReference type="EMBL" id="KAK9820938.1"/>
    </source>
</evidence>